<accession>A0ACB7ZXN6</accession>
<dbReference type="Proteomes" id="UP000790377">
    <property type="component" value="Unassembled WGS sequence"/>
</dbReference>
<evidence type="ECO:0000313" key="1">
    <source>
        <dbReference type="EMBL" id="KAH7905846.1"/>
    </source>
</evidence>
<reference evidence="1" key="1">
    <citation type="journal article" date="2021" name="New Phytol.">
        <title>Evolutionary innovations through gain and loss of genes in the ectomycorrhizal Boletales.</title>
        <authorList>
            <person name="Wu G."/>
            <person name="Miyauchi S."/>
            <person name="Morin E."/>
            <person name="Kuo A."/>
            <person name="Drula E."/>
            <person name="Varga T."/>
            <person name="Kohler A."/>
            <person name="Feng B."/>
            <person name="Cao Y."/>
            <person name="Lipzen A."/>
            <person name="Daum C."/>
            <person name="Hundley H."/>
            <person name="Pangilinan J."/>
            <person name="Johnson J."/>
            <person name="Barry K."/>
            <person name="LaButti K."/>
            <person name="Ng V."/>
            <person name="Ahrendt S."/>
            <person name="Min B."/>
            <person name="Choi I.G."/>
            <person name="Park H."/>
            <person name="Plett J.M."/>
            <person name="Magnuson J."/>
            <person name="Spatafora J.W."/>
            <person name="Nagy L.G."/>
            <person name="Henrissat B."/>
            <person name="Grigoriev I.V."/>
            <person name="Yang Z.L."/>
            <person name="Xu J."/>
            <person name="Martin F.M."/>
        </authorList>
    </citation>
    <scope>NUCLEOTIDE SEQUENCE</scope>
    <source>
        <strain evidence="1">ATCC 28755</strain>
    </source>
</reference>
<organism evidence="1 2">
    <name type="scientific">Hygrophoropsis aurantiaca</name>
    <dbReference type="NCBI Taxonomy" id="72124"/>
    <lineage>
        <taxon>Eukaryota</taxon>
        <taxon>Fungi</taxon>
        <taxon>Dikarya</taxon>
        <taxon>Basidiomycota</taxon>
        <taxon>Agaricomycotina</taxon>
        <taxon>Agaricomycetes</taxon>
        <taxon>Agaricomycetidae</taxon>
        <taxon>Boletales</taxon>
        <taxon>Coniophorineae</taxon>
        <taxon>Hygrophoropsidaceae</taxon>
        <taxon>Hygrophoropsis</taxon>
    </lineage>
</organism>
<sequence>MSTPASVPPELETAPAYRLPTKIFKGHTEPVSSLAYFEDGKRIVSGSWDNTVRIWTTESGEQEGESLVPAMTTVKSIAISPDQKTLVIGGRNGVALWRLENRAVVWEAGKGEAAGFFVANLVISSDGQLIGATADDEGIAVLDVETGERFRKPFKSDEYIWCLAFSADGTRLAAGSGIGQMRVFDVATGETVVGPTNAHTKPVSSVVFTLDGRQIITASHDKSIRVWDSTTGQEVGEPMLGHKLIIEQIALCPDGRRLASASDDGTVRIWDLITKRQVDNSLQVRAQDALHPFFPVAWSPDGRSVIAGESGYDNANILLWDIPPLGNSDAVTPPVLTAGNPTLPSTSRSRTSLSPSILDLPARSPIQSNSNHSSPHDDFWDISDIDLSAGVHTQIPSFPRDEPPATDPSIPATETSSTSPNTVPSTSPAKPPVNLFARTLTRFRHEIHGAEKAEMRPQAPRLPKYSPVVKVPLAEADAYQFCCLAQRLYVPKPKKKKPKRNDLADDPDTDSDDGEQT</sequence>
<evidence type="ECO:0000313" key="2">
    <source>
        <dbReference type="Proteomes" id="UP000790377"/>
    </source>
</evidence>
<comment type="caution">
    <text evidence="1">The sequence shown here is derived from an EMBL/GenBank/DDBJ whole genome shotgun (WGS) entry which is preliminary data.</text>
</comment>
<keyword evidence="2" id="KW-1185">Reference proteome</keyword>
<dbReference type="EMBL" id="MU268113">
    <property type="protein sequence ID" value="KAH7905846.1"/>
    <property type="molecule type" value="Genomic_DNA"/>
</dbReference>
<proteinExistence type="predicted"/>
<name>A0ACB7ZXN6_9AGAM</name>
<gene>
    <name evidence="1" type="ORF">BJ138DRAFT_1118107</name>
</gene>
<protein>
    <submittedName>
        <fullName evidence="1">Quinon protein alcohol dehydrogenase-like superfamily</fullName>
    </submittedName>
</protein>